<evidence type="ECO:0000313" key="1">
    <source>
        <dbReference type="EMBL" id="CAK5084442.1"/>
    </source>
</evidence>
<reference evidence="1" key="1">
    <citation type="submission" date="2023-11" db="EMBL/GenBank/DDBJ databases">
        <authorList>
            <person name="Poullet M."/>
        </authorList>
    </citation>
    <scope>NUCLEOTIDE SEQUENCE</scope>
    <source>
        <strain evidence="1">E1834</strain>
    </source>
</reference>
<dbReference type="EMBL" id="CAVMJV010000053">
    <property type="protein sequence ID" value="CAK5084442.1"/>
    <property type="molecule type" value="Genomic_DNA"/>
</dbReference>
<gene>
    <name evidence="1" type="ORF">MENTE1834_LOCUS31836</name>
</gene>
<dbReference type="Proteomes" id="UP001497535">
    <property type="component" value="Unassembled WGS sequence"/>
</dbReference>
<evidence type="ECO:0000313" key="2">
    <source>
        <dbReference type="Proteomes" id="UP001497535"/>
    </source>
</evidence>
<organism evidence="1 2">
    <name type="scientific">Meloidogyne enterolobii</name>
    <name type="common">Root-knot nematode worm</name>
    <name type="synonym">Meloidogyne mayaguensis</name>
    <dbReference type="NCBI Taxonomy" id="390850"/>
    <lineage>
        <taxon>Eukaryota</taxon>
        <taxon>Metazoa</taxon>
        <taxon>Ecdysozoa</taxon>
        <taxon>Nematoda</taxon>
        <taxon>Chromadorea</taxon>
        <taxon>Rhabditida</taxon>
        <taxon>Tylenchina</taxon>
        <taxon>Tylenchomorpha</taxon>
        <taxon>Tylenchoidea</taxon>
        <taxon>Meloidogynidae</taxon>
        <taxon>Meloidogyninae</taxon>
        <taxon>Meloidogyne</taxon>
    </lineage>
</organism>
<protein>
    <submittedName>
        <fullName evidence="1">Uncharacterized protein</fullName>
    </submittedName>
</protein>
<sequence>MVPIIIFDFSSCKSLKLHDKATNVEVKKLNDKKSTTYQVVNIHDPTVKFLFCNEESFYVRITIMKE</sequence>
<accession>A0ACB1A184</accession>
<comment type="caution">
    <text evidence="1">The sequence shown here is derived from an EMBL/GenBank/DDBJ whole genome shotgun (WGS) entry which is preliminary data.</text>
</comment>
<keyword evidence="2" id="KW-1185">Reference proteome</keyword>
<name>A0ACB1A184_MELEN</name>
<proteinExistence type="predicted"/>